<protein>
    <submittedName>
        <fullName evidence="2">Uncharacterized protein</fullName>
    </submittedName>
</protein>
<feature type="compositionally biased region" description="Polar residues" evidence="1">
    <location>
        <begin position="1"/>
        <end position="15"/>
    </location>
</feature>
<name>A0AAV2M6W4_KNICA</name>
<keyword evidence="3" id="KW-1185">Reference proteome</keyword>
<evidence type="ECO:0000313" key="2">
    <source>
        <dbReference type="EMBL" id="CAL1609039.1"/>
    </source>
</evidence>
<accession>A0AAV2M6W4</accession>
<feature type="region of interest" description="Disordered" evidence="1">
    <location>
        <begin position="1"/>
        <end position="56"/>
    </location>
</feature>
<evidence type="ECO:0000313" key="3">
    <source>
        <dbReference type="Proteomes" id="UP001497482"/>
    </source>
</evidence>
<reference evidence="2 3" key="1">
    <citation type="submission" date="2024-04" db="EMBL/GenBank/DDBJ databases">
        <authorList>
            <person name="Waldvogel A.-M."/>
            <person name="Schoenle A."/>
        </authorList>
    </citation>
    <scope>NUCLEOTIDE SEQUENCE [LARGE SCALE GENOMIC DNA]</scope>
</reference>
<sequence>MSSQRFTVSKSQGAPLSSDSLDQEQDQEQGEVNQLFEGDEPPASSPTEPREPGEPAAVVVVLKAIDCKVFTQTN</sequence>
<dbReference type="Proteomes" id="UP001497482">
    <property type="component" value="Chromosome 6"/>
</dbReference>
<dbReference type="EMBL" id="OZ035828">
    <property type="protein sequence ID" value="CAL1609039.1"/>
    <property type="molecule type" value="Genomic_DNA"/>
</dbReference>
<proteinExistence type="predicted"/>
<gene>
    <name evidence="2" type="ORF">KC01_LOCUS35866</name>
</gene>
<organism evidence="2 3">
    <name type="scientific">Knipowitschia caucasica</name>
    <name type="common">Caucasian dwarf goby</name>
    <name type="synonym">Pomatoschistus caucasicus</name>
    <dbReference type="NCBI Taxonomy" id="637954"/>
    <lineage>
        <taxon>Eukaryota</taxon>
        <taxon>Metazoa</taxon>
        <taxon>Chordata</taxon>
        <taxon>Craniata</taxon>
        <taxon>Vertebrata</taxon>
        <taxon>Euteleostomi</taxon>
        <taxon>Actinopterygii</taxon>
        <taxon>Neopterygii</taxon>
        <taxon>Teleostei</taxon>
        <taxon>Neoteleostei</taxon>
        <taxon>Acanthomorphata</taxon>
        <taxon>Gobiaria</taxon>
        <taxon>Gobiiformes</taxon>
        <taxon>Gobioidei</taxon>
        <taxon>Gobiidae</taxon>
        <taxon>Gobiinae</taxon>
        <taxon>Knipowitschia</taxon>
    </lineage>
</organism>
<dbReference type="AlphaFoldDB" id="A0AAV2M6W4"/>
<evidence type="ECO:0000256" key="1">
    <source>
        <dbReference type="SAM" id="MobiDB-lite"/>
    </source>
</evidence>